<dbReference type="InterPro" id="IPR002048">
    <property type="entry name" value="EF_hand_dom"/>
</dbReference>
<dbReference type="InterPro" id="IPR011047">
    <property type="entry name" value="Quinoprotein_ADH-like_sf"/>
</dbReference>
<dbReference type="Gene3D" id="1.10.238.10">
    <property type="entry name" value="EF-hand"/>
    <property type="match status" value="1"/>
</dbReference>
<dbReference type="KEGG" id="lak:106173522"/>
<feature type="region of interest" description="Disordered" evidence="5">
    <location>
        <begin position="1"/>
        <end position="67"/>
    </location>
</feature>
<evidence type="ECO:0000256" key="3">
    <source>
        <dbReference type="ARBA" id="ARBA00022837"/>
    </source>
</evidence>
<dbReference type="InterPro" id="IPR051242">
    <property type="entry name" value="WD-EF-hand_domain"/>
</dbReference>
<name>A0A1S3JIB5_LINAN</name>
<dbReference type="SMART" id="SM00320">
    <property type="entry name" value="WD40"/>
    <property type="match status" value="10"/>
</dbReference>
<dbReference type="Pfam" id="PF00400">
    <property type="entry name" value="WD40"/>
    <property type="match status" value="7"/>
</dbReference>
<dbReference type="InterPro" id="IPR018247">
    <property type="entry name" value="EF_Hand_1_Ca_BS"/>
</dbReference>
<feature type="compositionally biased region" description="Low complexity" evidence="5">
    <location>
        <begin position="13"/>
        <end position="24"/>
    </location>
</feature>
<feature type="compositionally biased region" description="Basic and acidic residues" evidence="5">
    <location>
        <begin position="57"/>
        <end position="67"/>
    </location>
</feature>
<dbReference type="SUPFAM" id="SSF50978">
    <property type="entry name" value="WD40 repeat-like"/>
    <property type="match status" value="1"/>
</dbReference>
<keyword evidence="7" id="KW-1185">Reference proteome</keyword>
<feature type="repeat" description="WD" evidence="4">
    <location>
        <begin position="720"/>
        <end position="752"/>
    </location>
</feature>
<dbReference type="InterPro" id="IPR001680">
    <property type="entry name" value="WD40_rpt"/>
</dbReference>
<keyword evidence="2" id="KW-0677">Repeat</keyword>
<evidence type="ECO:0000256" key="4">
    <source>
        <dbReference type="PROSITE-ProRule" id="PRU00221"/>
    </source>
</evidence>
<dbReference type="OrthoDB" id="75172at2759"/>
<keyword evidence="1 4" id="KW-0853">WD repeat</keyword>
<dbReference type="PROSITE" id="PS50294">
    <property type="entry name" value="WD_REPEATS_REGION"/>
    <property type="match status" value="4"/>
</dbReference>
<dbReference type="Gene3D" id="2.130.10.10">
    <property type="entry name" value="YVTN repeat-like/Quinoprotein amine dehydrogenase"/>
    <property type="match status" value="4"/>
</dbReference>
<dbReference type="SUPFAM" id="SSF50998">
    <property type="entry name" value="Quinoprotein alcohol dehydrogenase-like"/>
    <property type="match status" value="1"/>
</dbReference>
<feature type="domain" description="EF-hand" evidence="6">
    <location>
        <begin position="88"/>
        <end position="123"/>
    </location>
</feature>
<organism evidence="7 8">
    <name type="scientific">Lingula anatina</name>
    <name type="common">Brachiopod</name>
    <name type="synonym">Lingula unguis</name>
    <dbReference type="NCBI Taxonomy" id="7574"/>
    <lineage>
        <taxon>Eukaryota</taxon>
        <taxon>Metazoa</taxon>
        <taxon>Spiralia</taxon>
        <taxon>Lophotrochozoa</taxon>
        <taxon>Brachiopoda</taxon>
        <taxon>Linguliformea</taxon>
        <taxon>Lingulata</taxon>
        <taxon>Lingulida</taxon>
        <taxon>Linguloidea</taxon>
        <taxon>Lingulidae</taxon>
        <taxon>Lingula</taxon>
    </lineage>
</organism>
<feature type="repeat" description="WD" evidence="4">
    <location>
        <begin position="436"/>
        <end position="461"/>
    </location>
</feature>
<feature type="repeat" description="WD" evidence="4">
    <location>
        <begin position="611"/>
        <end position="645"/>
    </location>
</feature>
<reference evidence="8" key="1">
    <citation type="submission" date="2025-08" db="UniProtKB">
        <authorList>
            <consortium name="RefSeq"/>
        </authorList>
    </citation>
    <scope>IDENTIFICATION</scope>
    <source>
        <tissue evidence="8">Gonads</tissue>
    </source>
</reference>
<protein>
    <submittedName>
        <fullName evidence="8">WD repeat-containing protein on Y chromosome</fullName>
    </submittedName>
</protein>
<evidence type="ECO:0000313" key="8">
    <source>
        <dbReference type="RefSeq" id="XP_013410132.1"/>
    </source>
</evidence>
<feature type="repeat" description="WD" evidence="4">
    <location>
        <begin position="560"/>
        <end position="601"/>
    </location>
</feature>
<dbReference type="RefSeq" id="XP_013410132.1">
    <property type="nucleotide sequence ID" value="XM_013554678.2"/>
</dbReference>
<evidence type="ECO:0000256" key="1">
    <source>
        <dbReference type="ARBA" id="ARBA00022574"/>
    </source>
</evidence>
<gene>
    <name evidence="8" type="primary">LOC106173522</name>
</gene>
<keyword evidence="3" id="KW-0106">Calcium</keyword>
<dbReference type="CDD" id="cd00051">
    <property type="entry name" value="EFh"/>
    <property type="match status" value="1"/>
</dbReference>
<proteinExistence type="predicted"/>
<dbReference type="PANTHER" id="PTHR44324:SF4">
    <property type="entry name" value="WD40 REPEAT DOMAIN 95"/>
    <property type="match status" value="1"/>
</dbReference>
<dbReference type="AlphaFoldDB" id="A0A1S3JIB5"/>
<dbReference type="InterPro" id="IPR019775">
    <property type="entry name" value="WD40_repeat_CS"/>
</dbReference>
<accession>A0A1S3JIB5</accession>
<dbReference type="Proteomes" id="UP000085678">
    <property type="component" value="Unplaced"/>
</dbReference>
<dbReference type="InParanoid" id="A0A1S3JIB5"/>
<dbReference type="GO" id="GO:0005509">
    <property type="term" value="F:calcium ion binding"/>
    <property type="evidence" value="ECO:0007669"/>
    <property type="project" value="InterPro"/>
</dbReference>
<dbReference type="InterPro" id="IPR015943">
    <property type="entry name" value="WD40/YVTN_repeat-like_dom_sf"/>
</dbReference>
<dbReference type="Pfam" id="PF13499">
    <property type="entry name" value="EF-hand_7"/>
    <property type="match status" value="1"/>
</dbReference>
<evidence type="ECO:0000256" key="2">
    <source>
        <dbReference type="ARBA" id="ARBA00022737"/>
    </source>
</evidence>
<dbReference type="PANTHER" id="PTHR44324">
    <property type="entry name" value="WD40 REPEAT DOMAIN 95"/>
    <property type="match status" value="1"/>
</dbReference>
<dbReference type="InterPro" id="IPR011992">
    <property type="entry name" value="EF-hand-dom_pair"/>
</dbReference>
<evidence type="ECO:0000313" key="7">
    <source>
        <dbReference type="Proteomes" id="UP000085678"/>
    </source>
</evidence>
<dbReference type="PROSITE" id="PS50082">
    <property type="entry name" value="WD_REPEATS_2"/>
    <property type="match status" value="6"/>
</dbReference>
<dbReference type="InterPro" id="IPR036322">
    <property type="entry name" value="WD40_repeat_dom_sf"/>
</dbReference>
<feature type="compositionally biased region" description="Basic and acidic residues" evidence="5">
    <location>
        <begin position="1045"/>
        <end position="1058"/>
    </location>
</feature>
<evidence type="ECO:0000259" key="6">
    <source>
        <dbReference type="PROSITE" id="PS50222"/>
    </source>
</evidence>
<dbReference type="PROSITE" id="PS50222">
    <property type="entry name" value="EF_HAND_2"/>
    <property type="match status" value="2"/>
</dbReference>
<dbReference type="SMART" id="SM00054">
    <property type="entry name" value="EFh"/>
    <property type="match status" value="2"/>
</dbReference>
<feature type="domain" description="EF-hand" evidence="6">
    <location>
        <begin position="126"/>
        <end position="161"/>
    </location>
</feature>
<feature type="region of interest" description="Disordered" evidence="5">
    <location>
        <begin position="1044"/>
        <end position="1065"/>
    </location>
</feature>
<dbReference type="PROSITE" id="PS00678">
    <property type="entry name" value="WD_REPEATS_1"/>
    <property type="match status" value="2"/>
</dbReference>
<evidence type="ECO:0000256" key="5">
    <source>
        <dbReference type="SAM" id="MobiDB-lite"/>
    </source>
</evidence>
<feature type="repeat" description="WD" evidence="4">
    <location>
        <begin position="472"/>
        <end position="513"/>
    </location>
</feature>
<dbReference type="GeneID" id="106173522"/>
<dbReference type="SUPFAM" id="SSF47473">
    <property type="entry name" value="EF-hand"/>
    <property type="match status" value="1"/>
</dbReference>
<dbReference type="PROSITE" id="PS00018">
    <property type="entry name" value="EF_HAND_1"/>
    <property type="match status" value="2"/>
</dbReference>
<sequence length="1065" mass="120324">MSDDQYSEDGDRSLSPTSSVSSSSTIDKAPKTDSKAFYTQIPNALYTGENGIEEDEEARREKDENEKFEKALAEDALKKKIEEKINIDTLNLLKQAFEEADEDGSGELDLDEFKVLLKSKLKLEGTKEQQIDALFYKIDYSSDGLITWDEFCTYMQLEYAEKEDSYRRLKDVSFQLPARIETTPHRDTVLKITDASDGTILACSQDGTVSFWNGNLDLKRVRSIVPNDPAMKPKQKWITDMVLMPQFNKIIVVTGDREIQFYELSSFEPYCQISGLETVPLKIDYCGTGPDECLILYGDSIGCINILSIENTGECLRLWKKMPKVEGIATVGIEAVAGGGMTKFIRWKVHGDWVQEVKYYDEIGQVISCSNHSQTALVIGCTSGSTNVDQQLKDTKDSNTLVDNSSKGKNKTNTAYAVPKERLPSDQHVFRVYKGVKTFAFSKDKNTLVTGGMDRIVRMWNPYVPAKPTGMLRGHNAPIFYLFVSEEDDRIFSISTDKCVKVWDIQDQNCLVTVRPKSHKIRGDLQSCYYSAPNKCLVVATDQISLLAIKSRPILQAEIVLTHRDPVHTARYNPQFKQIITCSAASTVKLWDFESGNPIFDFSNAHGDAAITCLCFDNTGRRCITGARDGCLKIWNYNNGHCLRVLMKESGNDEICSCAYIEMNKNRKLLDVNTEIEIRPQRYVVSVGWDHRVNIYSDDQDDDDVRHTIDPQPPWQDDLENGHKEDILSVAFCPPNLLATSSYDGEVIVWNMVSGHIFCHLFAPVPKGYKDQSLDGDLSINKLLFLRSRAYKKDAASLIAGGPRGYLHFWNVFHGGSLYAQFTGTKHTGAMVTAMELYKNDTILFTADSVGFIYCWNVEGYCAKSKATDSPELITYWRGHVESITNIDVIEEHKMMISSSLDCTVRLWTIEGHYVGTLGQPDPWDVFNPNTFQHPMVPYDVLVDPKSLPSHPVIAGKLNLEEVLHGDKKKDKVEEKIPPAPVYGEQTSYFVDDATIAEQIKQKPFNKGTGKRVRHERMKARQMKIDRDGPSEYRLLQTFPLVETPDIKPPEISGHNDDPFNFYDD</sequence>
<feature type="repeat" description="WD" evidence="4">
    <location>
        <begin position="877"/>
        <end position="911"/>
    </location>
</feature>